<dbReference type="EMBL" id="PEYU01000098">
    <property type="protein sequence ID" value="PIS22008.1"/>
    <property type="molecule type" value="Genomic_DNA"/>
</dbReference>
<dbReference type="InterPro" id="IPR050256">
    <property type="entry name" value="Glycosyltransferase_2"/>
</dbReference>
<dbReference type="Gene3D" id="3.90.550.10">
    <property type="entry name" value="Spore Coat Polysaccharide Biosynthesis Protein SpsA, Chain A"/>
    <property type="match status" value="1"/>
</dbReference>
<evidence type="ECO:0000313" key="3">
    <source>
        <dbReference type="Proteomes" id="UP000231252"/>
    </source>
</evidence>
<dbReference type="PANTHER" id="PTHR48090">
    <property type="entry name" value="UNDECAPRENYL-PHOSPHATE 4-DEOXY-4-FORMAMIDO-L-ARABINOSE TRANSFERASE-RELATED"/>
    <property type="match status" value="1"/>
</dbReference>
<dbReference type="InterPro" id="IPR001173">
    <property type="entry name" value="Glyco_trans_2-like"/>
</dbReference>
<sequence>MKVSIIIPIYKQEKTIKVDLETICTTMSKTRWDYEVIAVVDGSPDDSFKEAKKVKQPNLQVYKYDINKGKGYAVRYGMARATGDYISFIDSGMDIDPNGISMLLEHMEWYNADIVVASKKHPVSQVNKYPLMRKVYSFVYYMMVKILFGLNLKDTQTGLKVYKRQVLEKVLPRLLVKQFAFDIEILAVARNLGFNRIYEAPVKVRLGFDNTSFSSLIIFDKHIQAMILDTLAIFYRLKILNYYSDDSKRKWVYDKDLEMRVNTGELG</sequence>
<organism evidence="2 3">
    <name type="scientific">candidate division WWE3 bacterium CG08_land_8_20_14_0_20_41_10</name>
    <dbReference type="NCBI Taxonomy" id="1975085"/>
    <lineage>
        <taxon>Bacteria</taxon>
        <taxon>Katanobacteria</taxon>
    </lineage>
</organism>
<accession>A0A2H0XD21</accession>
<dbReference type="Proteomes" id="UP000231252">
    <property type="component" value="Unassembled WGS sequence"/>
</dbReference>
<dbReference type="SUPFAM" id="SSF53448">
    <property type="entry name" value="Nucleotide-diphospho-sugar transferases"/>
    <property type="match status" value="1"/>
</dbReference>
<feature type="domain" description="Glycosyltransferase 2-like" evidence="1">
    <location>
        <begin position="4"/>
        <end position="170"/>
    </location>
</feature>
<dbReference type="AlphaFoldDB" id="A0A2H0XD21"/>
<dbReference type="CDD" id="cd04179">
    <property type="entry name" value="DPM_DPG-synthase_like"/>
    <property type="match status" value="1"/>
</dbReference>
<evidence type="ECO:0000313" key="2">
    <source>
        <dbReference type="EMBL" id="PIS22008.1"/>
    </source>
</evidence>
<comment type="caution">
    <text evidence="2">The sequence shown here is derived from an EMBL/GenBank/DDBJ whole genome shotgun (WGS) entry which is preliminary data.</text>
</comment>
<proteinExistence type="predicted"/>
<gene>
    <name evidence="2" type="ORF">COT50_04295</name>
</gene>
<dbReference type="Pfam" id="PF00535">
    <property type="entry name" value="Glycos_transf_2"/>
    <property type="match status" value="1"/>
</dbReference>
<reference evidence="3" key="1">
    <citation type="submission" date="2017-09" db="EMBL/GenBank/DDBJ databases">
        <title>Depth-based differentiation of microbial function through sediment-hosted aquifers and enrichment of novel symbionts in the deep terrestrial subsurface.</title>
        <authorList>
            <person name="Probst A.J."/>
            <person name="Ladd B."/>
            <person name="Jarett J.K."/>
            <person name="Geller-Mcgrath D.E."/>
            <person name="Sieber C.M.K."/>
            <person name="Emerson J.B."/>
            <person name="Anantharaman K."/>
            <person name="Thomas B.C."/>
            <person name="Malmstrom R."/>
            <person name="Stieglmeier M."/>
            <person name="Klingl A."/>
            <person name="Woyke T."/>
            <person name="Ryan C.M."/>
            <person name="Banfield J.F."/>
        </authorList>
    </citation>
    <scope>NUCLEOTIDE SEQUENCE [LARGE SCALE GENOMIC DNA]</scope>
</reference>
<protein>
    <recommendedName>
        <fullName evidence="1">Glycosyltransferase 2-like domain-containing protein</fullName>
    </recommendedName>
</protein>
<dbReference type="InterPro" id="IPR029044">
    <property type="entry name" value="Nucleotide-diphossugar_trans"/>
</dbReference>
<evidence type="ECO:0000259" key="1">
    <source>
        <dbReference type="Pfam" id="PF00535"/>
    </source>
</evidence>
<dbReference type="PANTHER" id="PTHR48090:SF7">
    <property type="entry name" value="RFBJ PROTEIN"/>
    <property type="match status" value="1"/>
</dbReference>
<name>A0A2H0XD21_UNCKA</name>